<keyword evidence="3" id="KW-1185">Reference proteome</keyword>
<evidence type="ECO:0000259" key="1">
    <source>
        <dbReference type="PROSITE" id="PS50994"/>
    </source>
</evidence>
<dbReference type="Gene3D" id="3.30.420.10">
    <property type="entry name" value="Ribonuclease H-like superfamily/Ribonuclease H"/>
    <property type="match status" value="1"/>
</dbReference>
<dbReference type="Gene3D" id="1.10.10.60">
    <property type="entry name" value="Homeodomain-like"/>
    <property type="match status" value="1"/>
</dbReference>
<dbReference type="InterPro" id="IPR036397">
    <property type="entry name" value="RNaseH_sf"/>
</dbReference>
<feature type="domain" description="Integrase catalytic" evidence="1">
    <location>
        <begin position="219"/>
        <end position="382"/>
    </location>
</feature>
<evidence type="ECO:0000313" key="3">
    <source>
        <dbReference type="Proteomes" id="UP000573499"/>
    </source>
</evidence>
<dbReference type="Pfam" id="PF00665">
    <property type="entry name" value="rve"/>
    <property type="match status" value="1"/>
</dbReference>
<reference evidence="2 3" key="1">
    <citation type="submission" date="2020-07" db="EMBL/GenBank/DDBJ databases">
        <title>Novel species isolated from subtropical streams in China.</title>
        <authorList>
            <person name="Lu H."/>
        </authorList>
    </citation>
    <scope>NUCLEOTIDE SEQUENCE [LARGE SCALE GENOMIC DNA]</scope>
    <source>
        <strain evidence="2 3">LX47W</strain>
    </source>
</reference>
<dbReference type="PANTHER" id="PTHR46889:SF4">
    <property type="entry name" value="TRANSPOSASE INSO FOR INSERTION SEQUENCE ELEMENT IS911B-RELATED"/>
    <property type="match status" value="1"/>
</dbReference>
<dbReference type="Pfam" id="PF01527">
    <property type="entry name" value="HTH_Tnp_1"/>
    <property type="match status" value="1"/>
</dbReference>
<protein>
    <submittedName>
        <fullName evidence="2">IS3 family transposase</fullName>
    </submittedName>
</protein>
<organism evidence="2 3">
    <name type="scientific">Rugamonas apoptosis</name>
    <dbReference type="NCBI Taxonomy" id="2758570"/>
    <lineage>
        <taxon>Bacteria</taxon>
        <taxon>Pseudomonadati</taxon>
        <taxon>Pseudomonadota</taxon>
        <taxon>Betaproteobacteria</taxon>
        <taxon>Burkholderiales</taxon>
        <taxon>Oxalobacteraceae</taxon>
        <taxon>Telluria group</taxon>
        <taxon>Rugamonas</taxon>
    </lineage>
</organism>
<dbReference type="SUPFAM" id="SSF53098">
    <property type="entry name" value="Ribonuclease H-like"/>
    <property type="match status" value="1"/>
</dbReference>
<dbReference type="InterPro" id="IPR012337">
    <property type="entry name" value="RNaseH-like_sf"/>
</dbReference>
<dbReference type="Pfam" id="PF13276">
    <property type="entry name" value="HTH_21"/>
    <property type="match status" value="1"/>
</dbReference>
<dbReference type="GO" id="GO:0015074">
    <property type="term" value="P:DNA integration"/>
    <property type="evidence" value="ECO:0007669"/>
    <property type="project" value="InterPro"/>
</dbReference>
<comment type="caution">
    <text evidence="2">The sequence shown here is derived from an EMBL/GenBank/DDBJ whole genome shotgun (WGS) entry which is preliminary data.</text>
</comment>
<evidence type="ECO:0000313" key="2">
    <source>
        <dbReference type="EMBL" id="MBA5690743.1"/>
    </source>
</evidence>
<dbReference type="SUPFAM" id="SSF46689">
    <property type="entry name" value="Homeodomain-like"/>
    <property type="match status" value="1"/>
</dbReference>
<dbReference type="GO" id="GO:0003677">
    <property type="term" value="F:DNA binding"/>
    <property type="evidence" value="ECO:0007669"/>
    <property type="project" value="InterPro"/>
</dbReference>
<dbReference type="RefSeq" id="WP_182157690.1">
    <property type="nucleotide sequence ID" value="NZ_JACEZU010000037.1"/>
</dbReference>
<dbReference type="InterPro" id="IPR001584">
    <property type="entry name" value="Integrase_cat-core"/>
</dbReference>
<name>A0A7W2FFI3_9BURK</name>
<dbReference type="EMBL" id="JACEZU010000037">
    <property type="protein sequence ID" value="MBA5690743.1"/>
    <property type="molecule type" value="Genomic_DNA"/>
</dbReference>
<dbReference type="InterPro" id="IPR009057">
    <property type="entry name" value="Homeodomain-like_sf"/>
</dbReference>
<dbReference type="AlphaFoldDB" id="A0A7W2FFI3"/>
<dbReference type="InterPro" id="IPR050900">
    <property type="entry name" value="Transposase_IS3/IS150/IS904"/>
</dbReference>
<dbReference type="Proteomes" id="UP000573499">
    <property type="component" value="Unassembled WGS sequence"/>
</dbReference>
<sequence>MRSTTYTPEFRAEAVKLVLAHGLTLEEAAQRIAIPKGTLANWVSAAKRGTDPAAPPGSRSVAELEAEVAKLRKELAVERMEKEVPKKGHRVLCEGVAARYAFMKSVRLEYPLGLLCRVFDVSRSGFYAAFDRRPSQRAQDDERLKVAIKAAHVQTRETYGPLRLQPELVAQGFNTGRDRIVRLRRELGLRCKQKRKFKATTNSRHGYPVAPNLLDQTFAPTRPNEAWVSDITYISTDEGWLYLAGIKDVFTCEMVGFAMGARMTQELTAQALWRAVRGKRPAPGLILHSDRGSQYCADDYRKLVAQFGMQASMSRKGNCYDNAPMESFWGSLKNEMIHHQRYATRANAEAAIREYIEIFYNRQRRHSRLGYVSPASFAADFSKQALAA</sequence>
<accession>A0A7W2FFI3</accession>
<dbReference type="InterPro" id="IPR025948">
    <property type="entry name" value="HTH-like_dom"/>
</dbReference>
<dbReference type="InterPro" id="IPR002514">
    <property type="entry name" value="Transposase_8"/>
</dbReference>
<dbReference type="GO" id="GO:0006313">
    <property type="term" value="P:DNA transposition"/>
    <property type="evidence" value="ECO:0007669"/>
    <property type="project" value="InterPro"/>
</dbReference>
<proteinExistence type="predicted"/>
<dbReference type="InterPro" id="IPR048020">
    <property type="entry name" value="Transpos_IS3"/>
</dbReference>
<gene>
    <name evidence="2" type="ORF">H3H39_27310</name>
</gene>
<dbReference type="NCBIfam" id="NF033516">
    <property type="entry name" value="transpos_IS3"/>
    <property type="match status" value="1"/>
</dbReference>
<dbReference type="PANTHER" id="PTHR46889">
    <property type="entry name" value="TRANSPOSASE INSF FOR INSERTION SEQUENCE IS3B-RELATED"/>
    <property type="match status" value="1"/>
</dbReference>
<dbReference type="PROSITE" id="PS50994">
    <property type="entry name" value="INTEGRASE"/>
    <property type="match status" value="1"/>
</dbReference>
<dbReference type="GO" id="GO:0004803">
    <property type="term" value="F:transposase activity"/>
    <property type="evidence" value="ECO:0007669"/>
    <property type="project" value="InterPro"/>
</dbReference>
<dbReference type="Pfam" id="PF13333">
    <property type="entry name" value="rve_2"/>
    <property type="match status" value="1"/>
</dbReference>